<name>A9UWM1_MONBE</name>
<dbReference type="STRING" id="81824.A9UWM1"/>
<dbReference type="GO" id="GO:0005634">
    <property type="term" value="C:nucleus"/>
    <property type="evidence" value="ECO:0000318"/>
    <property type="project" value="GO_Central"/>
</dbReference>
<feature type="region of interest" description="Disordered" evidence="2">
    <location>
        <begin position="1"/>
        <end position="34"/>
    </location>
</feature>
<keyword evidence="1" id="KW-0479">Metal-binding</keyword>
<dbReference type="GO" id="GO:0051726">
    <property type="term" value="P:regulation of cell cycle"/>
    <property type="evidence" value="ECO:0000318"/>
    <property type="project" value="GO_Central"/>
</dbReference>
<evidence type="ECO:0000313" key="5">
    <source>
        <dbReference type="EMBL" id="EDQ90235.1"/>
    </source>
</evidence>
<dbReference type="InParanoid" id="A9UWM1"/>
<keyword evidence="1" id="KW-0863">Zinc-finger</keyword>
<feature type="transmembrane region" description="Helical" evidence="3">
    <location>
        <begin position="54"/>
        <end position="78"/>
    </location>
</feature>
<proteinExistence type="predicted"/>
<feature type="region of interest" description="Disordered" evidence="2">
    <location>
        <begin position="182"/>
        <end position="201"/>
    </location>
</feature>
<dbReference type="EMBL" id="CH991548">
    <property type="protein sequence ID" value="EDQ90235.1"/>
    <property type="molecule type" value="Genomic_DNA"/>
</dbReference>
<dbReference type="InterPro" id="IPR001841">
    <property type="entry name" value="Znf_RING"/>
</dbReference>
<keyword evidence="3" id="KW-1133">Transmembrane helix</keyword>
<reference evidence="5 6" key="1">
    <citation type="journal article" date="2008" name="Nature">
        <title>The genome of the choanoflagellate Monosiga brevicollis and the origin of metazoans.</title>
        <authorList>
            <consortium name="JGI Sequencing"/>
            <person name="King N."/>
            <person name="Westbrook M.J."/>
            <person name="Young S.L."/>
            <person name="Kuo A."/>
            <person name="Abedin M."/>
            <person name="Chapman J."/>
            <person name="Fairclough S."/>
            <person name="Hellsten U."/>
            <person name="Isogai Y."/>
            <person name="Letunic I."/>
            <person name="Marr M."/>
            <person name="Pincus D."/>
            <person name="Putnam N."/>
            <person name="Rokas A."/>
            <person name="Wright K.J."/>
            <person name="Zuzow R."/>
            <person name="Dirks W."/>
            <person name="Good M."/>
            <person name="Goodstein D."/>
            <person name="Lemons D."/>
            <person name="Li W."/>
            <person name="Lyons J.B."/>
            <person name="Morris A."/>
            <person name="Nichols S."/>
            <person name="Richter D.J."/>
            <person name="Salamov A."/>
            <person name="Bork P."/>
            <person name="Lim W.A."/>
            <person name="Manning G."/>
            <person name="Miller W.T."/>
            <person name="McGinnis W."/>
            <person name="Shapiro H."/>
            <person name="Tjian R."/>
            <person name="Grigoriev I.V."/>
            <person name="Rokhsar D."/>
        </authorList>
    </citation>
    <scope>NUCLEOTIDE SEQUENCE [LARGE SCALE GENOMIC DNA]</scope>
    <source>
        <strain evidence="6">MX1 / ATCC 50154</strain>
    </source>
</reference>
<keyword evidence="6" id="KW-1185">Reference proteome</keyword>
<evidence type="ECO:0000256" key="3">
    <source>
        <dbReference type="SAM" id="Phobius"/>
    </source>
</evidence>
<gene>
    <name evidence="5" type="ORF">MONBRDRAFT_7324</name>
</gene>
<dbReference type="KEGG" id="mbr:MONBRDRAFT_7324"/>
<accession>A9UWM1</accession>
<feature type="domain" description="RING-type" evidence="4">
    <location>
        <begin position="276"/>
        <end position="312"/>
    </location>
</feature>
<dbReference type="Pfam" id="PF13920">
    <property type="entry name" value="zf-C3HC4_3"/>
    <property type="match status" value="1"/>
</dbReference>
<dbReference type="InterPro" id="IPR013083">
    <property type="entry name" value="Znf_RING/FYVE/PHD"/>
</dbReference>
<dbReference type="PANTHER" id="PTHR10044">
    <property type="entry name" value="INHIBITOR OF APOPTOSIS"/>
    <property type="match status" value="1"/>
</dbReference>
<dbReference type="Proteomes" id="UP000001357">
    <property type="component" value="Unassembled WGS sequence"/>
</dbReference>
<evidence type="ECO:0000313" key="6">
    <source>
        <dbReference type="Proteomes" id="UP000001357"/>
    </source>
</evidence>
<dbReference type="Gene3D" id="3.30.40.10">
    <property type="entry name" value="Zinc/RING finger domain, C3HC4 (zinc finger)"/>
    <property type="match status" value="1"/>
</dbReference>
<dbReference type="GO" id="GO:0043027">
    <property type="term" value="F:cysteine-type endopeptidase inhibitor activity involved in apoptotic process"/>
    <property type="evidence" value="ECO:0000318"/>
    <property type="project" value="GO_Central"/>
</dbReference>
<dbReference type="AlphaFoldDB" id="A9UWM1"/>
<dbReference type="SUPFAM" id="SSF57850">
    <property type="entry name" value="RING/U-box"/>
    <property type="match status" value="1"/>
</dbReference>
<feature type="compositionally biased region" description="Low complexity" evidence="2">
    <location>
        <begin position="1"/>
        <end position="11"/>
    </location>
</feature>
<keyword evidence="3" id="KW-0812">Transmembrane</keyword>
<evidence type="ECO:0000256" key="2">
    <source>
        <dbReference type="SAM" id="MobiDB-lite"/>
    </source>
</evidence>
<dbReference type="PANTHER" id="PTHR10044:SF139">
    <property type="entry name" value="DEATH-ASSOCIATED INHIBITOR OF APOPTOSIS 2"/>
    <property type="match status" value="1"/>
</dbReference>
<organism evidence="5 6">
    <name type="scientific">Monosiga brevicollis</name>
    <name type="common">Choanoflagellate</name>
    <dbReference type="NCBI Taxonomy" id="81824"/>
    <lineage>
        <taxon>Eukaryota</taxon>
        <taxon>Choanoflagellata</taxon>
        <taxon>Craspedida</taxon>
        <taxon>Salpingoecidae</taxon>
        <taxon>Monosiga</taxon>
    </lineage>
</organism>
<keyword evidence="1" id="KW-0862">Zinc</keyword>
<dbReference type="GO" id="GO:0008270">
    <property type="term" value="F:zinc ion binding"/>
    <property type="evidence" value="ECO:0007669"/>
    <property type="project" value="UniProtKB-KW"/>
</dbReference>
<dbReference type="PROSITE" id="PS50089">
    <property type="entry name" value="ZF_RING_2"/>
    <property type="match status" value="1"/>
</dbReference>
<dbReference type="InterPro" id="IPR050784">
    <property type="entry name" value="IAP"/>
</dbReference>
<sequence length="330" mass="35763">MAAREAAAEALAPERRWEWHAESNPPPWPEEPIVAHNATPRVPTEDPPQDVRSAASWISTVFWGAALALLGWTIMGILAGNGAFRVNLAFAAGQEARARATEEQRQHAVRQRADQQVDLPVRPILTPEQLGLRVFHPCGIDLDVLTLPDVASRERLNLHFSNANEHIQSDPRWQEALHTRSTLGGPAQGAEGLTGSNTAPIHEIEDPGPGVLLLALLVTPRWEGAVAQHGVSALLLQLERPSAGEAWALVGTQVRLNNGHLLLPQRTFAGTDEQVCIICLDEPARVIFRPCHHLCCCAACAPYAQGGCPMCRQPIEGQVTLNLPTSPAQT</sequence>
<feature type="compositionally biased region" description="Basic and acidic residues" evidence="2">
    <location>
        <begin position="12"/>
        <end position="21"/>
    </location>
</feature>
<dbReference type="RefSeq" id="XP_001745002.1">
    <property type="nucleotide sequence ID" value="XM_001744950.1"/>
</dbReference>
<dbReference type="GO" id="GO:0005737">
    <property type="term" value="C:cytoplasm"/>
    <property type="evidence" value="ECO:0000318"/>
    <property type="project" value="GO_Central"/>
</dbReference>
<dbReference type="GeneID" id="5890354"/>
<keyword evidence="3" id="KW-0472">Membrane</keyword>
<evidence type="ECO:0000259" key="4">
    <source>
        <dbReference type="PROSITE" id="PS50089"/>
    </source>
</evidence>
<evidence type="ECO:0000256" key="1">
    <source>
        <dbReference type="PROSITE-ProRule" id="PRU00175"/>
    </source>
</evidence>
<dbReference type="GO" id="GO:0043066">
    <property type="term" value="P:negative regulation of apoptotic process"/>
    <property type="evidence" value="ECO:0000318"/>
    <property type="project" value="GO_Central"/>
</dbReference>
<protein>
    <recommendedName>
        <fullName evidence="4">RING-type domain-containing protein</fullName>
    </recommendedName>
</protein>